<reference evidence="1" key="1">
    <citation type="journal article" date="2014" name="Front. Microbiol.">
        <title>High frequency of phylogenetically diverse reductive dehalogenase-homologous genes in deep subseafloor sedimentary metagenomes.</title>
        <authorList>
            <person name="Kawai M."/>
            <person name="Futagami T."/>
            <person name="Toyoda A."/>
            <person name="Takaki Y."/>
            <person name="Nishi S."/>
            <person name="Hori S."/>
            <person name="Arai W."/>
            <person name="Tsubouchi T."/>
            <person name="Morono Y."/>
            <person name="Uchiyama I."/>
            <person name="Ito T."/>
            <person name="Fujiyama A."/>
            <person name="Inagaki F."/>
            <person name="Takami H."/>
        </authorList>
    </citation>
    <scope>NUCLEOTIDE SEQUENCE</scope>
    <source>
        <strain evidence="1">Expedition CK06-06</strain>
    </source>
</reference>
<dbReference type="AlphaFoldDB" id="X1J992"/>
<comment type="caution">
    <text evidence="1">The sequence shown here is derived from an EMBL/GenBank/DDBJ whole genome shotgun (WGS) entry which is preliminary data.</text>
</comment>
<gene>
    <name evidence="1" type="ORF">S03H2_62556</name>
</gene>
<sequence>MSEKKAKKFRRETEKFWRDYFWPYIWKQKFFKRLSIAWMCLFKPKPKKRKIKKK</sequence>
<accession>X1J992</accession>
<protein>
    <submittedName>
        <fullName evidence="1">Uncharacterized protein</fullName>
    </submittedName>
</protein>
<organism evidence="1">
    <name type="scientific">marine sediment metagenome</name>
    <dbReference type="NCBI Taxonomy" id="412755"/>
    <lineage>
        <taxon>unclassified sequences</taxon>
        <taxon>metagenomes</taxon>
        <taxon>ecological metagenomes</taxon>
    </lineage>
</organism>
<name>X1J992_9ZZZZ</name>
<dbReference type="EMBL" id="BARU01040465">
    <property type="protein sequence ID" value="GAH78055.1"/>
    <property type="molecule type" value="Genomic_DNA"/>
</dbReference>
<evidence type="ECO:0000313" key="1">
    <source>
        <dbReference type="EMBL" id="GAH78055.1"/>
    </source>
</evidence>
<proteinExistence type="predicted"/>